<dbReference type="RefSeq" id="WP_029070854.1">
    <property type="nucleotide sequence ID" value="NZ_JNKN01000016.1"/>
</dbReference>
<proteinExistence type="predicted"/>
<evidence type="ECO:0000313" key="2">
    <source>
        <dbReference type="Proteomes" id="UP000051841"/>
    </source>
</evidence>
<sequence>MNTSLNELKSFVNKSTEKLKDEAKEYMNELQDKNKLSLLRTHRQQALLKLFDPTHTVANLRVDVDHQLLSFSIHSDIKNEGHRKRIYAFEDLLGYELRRDGELIMVGGFQEATEKNALCTYFPHDDVKRLDLKIFFNDMDLPEIDIIYIDHIVTIDDESYVKALSLAKITIEAMDVILRNNEKKKILKALRDVD</sequence>
<keyword evidence="2" id="KW-1185">Reference proteome</keyword>
<dbReference type="PATRIC" id="fig|1410657.5.peg.982"/>
<protein>
    <submittedName>
        <fullName evidence="1">Uncharacterized protein</fullName>
    </submittedName>
</protein>
<reference evidence="1 2" key="1">
    <citation type="journal article" date="2015" name="Genome Announc.">
        <title>Expanding the biotechnology potential of lactobacilli through comparative genomics of 213 strains and associated genera.</title>
        <authorList>
            <person name="Sun Z."/>
            <person name="Harris H.M."/>
            <person name="McCann A."/>
            <person name="Guo C."/>
            <person name="Argimon S."/>
            <person name="Zhang W."/>
            <person name="Yang X."/>
            <person name="Jeffery I.B."/>
            <person name="Cooney J.C."/>
            <person name="Kagawa T.F."/>
            <person name="Liu W."/>
            <person name="Song Y."/>
            <person name="Salvetti E."/>
            <person name="Wrobel A."/>
            <person name="Rasinkangas P."/>
            <person name="Parkhill J."/>
            <person name="Rea M.C."/>
            <person name="O'Sullivan O."/>
            <person name="Ritari J."/>
            <person name="Douillard F.P."/>
            <person name="Paul Ross R."/>
            <person name="Yang R."/>
            <person name="Briner A.E."/>
            <person name="Felis G.E."/>
            <person name="de Vos W.M."/>
            <person name="Barrangou R."/>
            <person name="Klaenhammer T.R."/>
            <person name="Caufield P.W."/>
            <person name="Cui Y."/>
            <person name="Zhang H."/>
            <person name="O'Toole P.W."/>
        </authorList>
    </citation>
    <scope>NUCLEOTIDE SEQUENCE [LARGE SCALE GENOMIC DNA]</scope>
    <source>
        <strain evidence="1 2">DSM 20405</strain>
    </source>
</reference>
<organism evidence="1 2">
    <name type="scientific">Kandleria vitulina DSM 20405</name>
    <dbReference type="NCBI Taxonomy" id="1410657"/>
    <lineage>
        <taxon>Bacteria</taxon>
        <taxon>Bacillati</taxon>
        <taxon>Bacillota</taxon>
        <taxon>Erysipelotrichia</taxon>
        <taxon>Erysipelotrichales</taxon>
        <taxon>Coprobacillaceae</taxon>
        <taxon>Kandleria</taxon>
    </lineage>
</organism>
<evidence type="ECO:0000313" key="1">
    <source>
        <dbReference type="EMBL" id="KRN49635.1"/>
    </source>
</evidence>
<comment type="caution">
    <text evidence="1">The sequence shown here is derived from an EMBL/GenBank/DDBJ whole genome shotgun (WGS) entry which is preliminary data.</text>
</comment>
<dbReference type="EMBL" id="JQBL01000024">
    <property type="protein sequence ID" value="KRN49635.1"/>
    <property type="molecule type" value="Genomic_DNA"/>
</dbReference>
<gene>
    <name evidence="1" type="ORF">IV49_GL000944</name>
</gene>
<dbReference type="AlphaFoldDB" id="A0A0R2H9J4"/>
<dbReference type="Proteomes" id="UP000051841">
    <property type="component" value="Unassembled WGS sequence"/>
</dbReference>
<name>A0A0R2H9J4_9FIRM</name>
<accession>A0A0R2H9J4</accession>